<dbReference type="CDD" id="cd01293">
    <property type="entry name" value="Bact_CD"/>
    <property type="match status" value="1"/>
</dbReference>
<dbReference type="OrthoDB" id="9815027at2"/>
<gene>
    <name evidence="2" type="ORF">BG258_17140</name>
</gene>
<dbReference type="SUPFAM" id="SSF51556">
    <property type="entry name" value="Metallo-dependent hydrolases"/>
    <property type="match status" value="1"/>
</dbReference>
<evidence type="ECO:0000313" key="3">
    <source>
        <dbReference type="Proteomes" id="UP000094784"/>
    </source>
</evidence>
<dbReference type="InterPro" id="IPR032466">
    <property type="entry name" value="Metal_Hydrolase"/>
</dbReference>
<dbReference type="PANTHER" id="PTHR32027">
    <property type="entry name" value="CYTOSINE DEAMINASE"/>
    <property type="match status" value="1"/>
</dbReference>
<dbReference type="Proteomes" id="UP000094784">
    <property type="component" value="Unassembled WGS sequence"/>
</dbReference>
<comment type="caution">
    <text evidence="2">The sequence shown here is derived from an EMBL/GenBank/DDBJ whole genome shotgun (WGS) entry which is preliminary data.</text>
</comment>
<dbReference type="AlphaFoldDB" id="A0A1E4RAL9"/>
<name>A0A1E4RAL9_9BACI</name>
<reference evidence="2 3" key="1">
    <citation type="submission" date="2016-09" db="EMBL/GenBank/DDBJ databases">
        <title>Draft genome sequence of the soil isolate, Lysinibacillus fusiformis M5, a potential hypoxanthine producer.</title>
        <authorList>
            <person name="Gallegos-Monterrosa R."/>
            <person name="Maroti G."/>
            <person name="Balint B."/>
            <person name="Kovacs A.T."/>
        </authorList>
    </citation>
    <scope>NUCLEOTIDE SEQUENCE [LARGE SCALE GENOMIC DNA]</scope>
    <source>
        <strain evidence="2 3">M5</strain>
    </source>
</reference>
<dbReference type="InterPro" id="IPR013108">
    <property type="entry name" value="Amidohydro_3"/>
</dbReference>
<dbReference type="PANTHER" id="PTHR32027:SF9">
    <property type="entry name" value="BLL3847 PROTEIN"/>
    <property type="match status" value="1"/>
</dbReference>
<accession>A0A1E4RAL9</accession>
<sequence>MKHWLTNVLLETGEYLKENDTVGTKVELFHLEITDGFISQIVPATETIDSLDEITDMKGKLLLPAFKEMHNHLDKTYLSLPWKACVPVKNLKERLDREAQELSVLATTGKQRAAAMIEKILKNGANHIRTHVNIDPYIGLKNLEGVLGALEEYKDVVTSEVIAFPQHGLLRDDVPKLLREALRNGATMIGGLDPAGIDNSIEPSLYEVMNIAQEFNVDVDIHLHDSGHVGYYTIDKWIDMVEDANYQGRTAISHAFSLGDVSALEQHKIADRLAQQQVKIMSTVPFDLRRLIPPIDLLTEHGVDVHFGCDGFYDSWSPYGSGDILEKATTFADNTRKLDERSIRQTLKYITNGVTPLDANGQKVWPNVQDEASFVFFDAVSSAEVIARKPSKRVVMSKGKFIH</sequence>
<feature type="domain" description="Amidohydrolase 3" evidence="1">
    <location>
        <begin position="54"/>
        <end position="400"/>
    </location>
</feature>
<dbReference type="RefSeq" id="WP_069482381.1">
    <property type="nucleotide sequence ID" value="NZ_KV766182.1"/>
</dbReference>
<evidence type="ECO:0000259" key="1">
    <source>
        <dbReference type="Pfam" id="PF07969"/>
    </source>
</evidence>
<dbReference type="InterPro" id="IPR052349">
    <property type="entry name" value="Metallo-hydrolase_Enzymes"/>
</dbReference>
<dbReference type="NCBIfam" id="NF005312">
    <property type="entry name" value="PRK06846.1"/>
    <property type="match status" value="1"/>
</dbReference>
<protein>
    <submittedName>
        <fullName evidence="2">Deaminase</fullName>
    </submittedName>
</protein>
<organism evidence="2 3">
    <name type="scientific">Lysinibacillus fusiformis</name>
    <dbReference type="NCBI Taxonomy" id="28031"/>
    <lineage>
        <taxon>Bacteria</taxon>
        <taxon>Bacillati</taxon>
        <taxon>Bacillota</taxon>
        <taxon>Bacilli</taxon>
        <taxon>Bacillales</taxon>
        <taxon>Bacillaceae</taxon>
        <taxon>Lysinibacillus</taxon>
    </lineage>
</organism>
<dbReference type="GO" id="GO:0016814">
    <property type="term" value="F:hydrolase activity, acting on carbon-nitrogen (but not peptide) bonds, in cyclic amidines"/>
    <property type="evidence" value="ECO:0007669"/>
    <property type="project" value="TreeGrafter"/>
</dbReference>
<dbReference type="EMBL" id="MECQ01000001">
    <property type="protein sequence ID" value="ODV57521.1"/>
    <property type="molecule type" value="Genomic_DNA"/>
</dbReference>
<dbReference type="Gene3D" id="2.30.40.10">
    <property type="entry name" value="Urease, subunit C, domain 1"/>
    <property type="match status" value="1"/>
</dbReference>
<dbReference type="SUPFAM" id="SSF51338">
    <property type="entry name" value="Composite domain of metallo-dependent hydrolases"/>
    <property type="match status" value="1"/>
</dbReference>
<dbReference type="Gene3D" id="3.20.20.140">
    <property type="entry name" value="Metal-dependent hydrolases"/>
    <property type="match status" value="1"/>
</dbReference>
<dbReference type="Pfam" id="PF07969">
    <property type="entry name" value="Amidohydro_3"/>
    <property type="match status" value="1"/>
</dbReference>
<proteinExistence type="predicted"/>
<dbReference type="InterPro" id="IPR011059">
    <property type="entry name" value="Metal-dep_hydrolase_composite"/>
</dbReference>
<evidence type="ECO:0000313" key="2">
    <source>
        <dbReference type="EMBL" id="ODV57521.1"/>
    </source>
</evidence>